<protein>
    <submittedName>
        <fullName evidence="1">NADH:ubiquinone oxidoreductase subunit E</fullName>
    </submittedName>
</protein>
<dbReference type="EMBL" id="JACHEN010000018">
    <property type="protein sequence ID" value="MBB6216865.1"/>
    <property type="molecule type" value="Genomic_DNA"/>
</dbReference>
<accession>A0A841L3E8</accession>
<evidence type="ECO:0000313" key="2">
    <source>
        <dbReference type="Proteomes" id="UP000579281"/>
    </source>
</evidence>
<dbReference type="RefSeq" id="WP_184311387.1">
    <property type="nucleotide sequence ID" value="NZ_JACHEN010000018.1"/>
</dbReference>
<gene>
    <name evidence="1" type="ORF">HNQ80_002970</name>
</gene>
<keyword evidence="2" id="KW-1185">Reference proteome</keyword>
<dbReference type="InterPro" id="IPR036249">
    <property type="entry name" value="Thioredoxin-like_sf"/>
</dbReference>
<reference evidence="1 2" key="1">
    <citation type="submission" date="2020-08" db="EMBL/GenBank/DDBJ databases">
        <title>Genomic Encyclopedia of Type Strains, Phase IV (KMG-IV): sequencing the most valuable type-strain genomes for metagenomic binning, comparative biology and taxonomic classification.</title>
        <authorList>
            <person name="Goeker M."/>
        </authorList>
    </citation>
    <scope>NUCLEOTIDE SEQUENCE [LARGE SCALE GENOMIC DNA]</scope>
    <source>
        <strain evidence="1 2">DSM 103526</strain>
    </source>
</reference>
<comment type="caution">
    <text evidence="1">The sequence shown here is derived from an EMBL/GenBank/DDBJ whole genome shotgun (WGS) entry which is preliminary data.</text>
</comment>
<keyword evidence="1" id="KW-0830">Ubiquinone</keyword>
<dbReference type="SUPFAM" id="SSF52833">
    <property type="entry name" value="Thioredoxin-like"/>
    <property type="match status" value="1"/>
</dbReference>
<organism evidence="1 2">
    <name type="scientific">Anaerosolibacter carboniphilus</name>
    <dbReference type="NCBI Taxonomy" id="1417629"/>
    <lineage>
        <taxon>Bacteria</taxon>
        <taxon>Bacillati</taxon>
        <taxon>Bacillota</taxon>
        <taxon>Clostridia</taxon>
        <taxon>Peptostreptococcales</taxon>
        <taxon>Thermotaleaceae</taxon>
        <taxon>Anaerosolibacter</taxon>
    </lineage>
</organism>
<dbReference type="Gene3D" id="3.40.30.10">
    <property type="entry name" value="Glutaredoxin"/>
    <property type="match status" value="1"/>
</dbReference>
<dbReference type="AlphaFoldDB" id="A0A841L3E8"/>
<dbReference type="Proteomes" id="UP000579281">
    <property type="component" value="Unassembled WGS sequence"/>
</dbReference>
<proteinExistence type="predicted"/>
<dbReference type="CDD" id="cd02980">
    <property type="entry name" value="TRX_Fd_family"/>
    <property type="match status" value="1"/>
</dbReference>
<sequence>MVTIQVCIGSACHLKGSYNVINKLQSLVEEKGLKDQIIIKAAFCLGECTKAVSVKVNEGSVRGLTENDAEAFLDEILNKGASN</sequence>
<name>A0A841L3E8_9FIRM</name>
<dbReference type="Pfam" id="PF01257">
    <property type="entry name" value="2Fe-2S_thioredx"/>
    <property type="match status" value="1"/>
</dbReference>
<evidence type="ECO:0000313" key="1">
    <source>
        <dbReference type="EMBL" id="MBB6216865.1"/>
    </source>
</evidence>